<evidence type="ECO:0000313" key="2">
    <source>
        <dbReference type="Proteomes" id="UP000308600"/>
    </source>
</evidence>
<gene>
    <name evidence="1" type="ORF">BDN72DRAFT_840281</name>
</gene>
<organism evidence="1 2">
    <name type="scientific">Pluteus cervinus</name>
    <dbReference type="NCBI Taxonomy" id="181527"/>
    <lineage>
        <taxon>Eukaryota</taxon>
        <taxon>Fungi</taxon>
        <taxon>Dikarya</taxon>
        <taxon>Basidiomycota</taxon>
        <taxon>Agaricomycotina</taxon>
        <taxon>Agaricomycetes</taxon>
        <taxon>Agaricomycetidae</taxon>
        <taxon>Agaricales</taxon>
        <taxon>Pluteineae</taxon>
        <taxon>Pluteaceae</taxon>
        <taxon>Pluteus</taxon>
    </lineage>
</organism>
<proteinExistence type="predicted"/>
<keyword evidence="2" id="KW-1185">Reference proteome</keyword>
<reference evidence="1 2" key="1">
    <citation type="journal article" date="2019" name="Nat. Ecol. Evol.">
        <title>Megaphylogeny resolves global patterns of mushroom evolution.</title>
        <authorList>
            <person name="Varga T."/>
            <person name="Krizsan K."/>
            <person name="Foldi C."/>
            <person name="Dima B."/>
            <person name="Sanchez-Garcia M."/>
            <person name="Sanchez-Ramirez S."/>
            <person name="Szollosi G.J."/>
            <person name="Szarkandi J.G."/>
            <person name="Papp V."/>
            <person name="Albert L."/>
            <person name="Andreopoulos W."/>
            <person name="Angelini C."/>
            <person name="Antonin V."/>
            <person name="Barry K.W."/>
            <person name="Bougher N.L."/>
            <person name="Buchanan P."/>
            <person name="Buyck B."/>
            <person name="Bense V."/>
            <person name="Catcheside P."/>
            <person name="Chovatia M."/>
            <person name="Cooper J."/>
            <person name="Damon W."/>
            <person name="Desjardin D."/>
            <person name="Finy P."/>
            <person name="Geml J."/>
            <person name="Haridas S."/>
            <person name="Hughes K."/>
            <person name="Justo A."/>
            <person name="Karasinski D."/>
            <person name="Kautmanova I."/>
            <person name="Kiss B."/>
            <person name="Kocsube S."/>
            <person name="Kotiranta H."/>
            <person name="LaButti K.M."/>
            <person name="Lechner B.E."/>
            <person name="Liimatainen K."/>
            <person name="Lipzen A."/>
            <person name="Lukacs Z."/>
            <person name="Mihaltcheva S."/>
            <person name="Morgado L.N."/>
            <person name="Niskanen T."/>
            <person name="Noordeloos M.E."/>
            <person name="Ohm R.A."/>
            <person name="Ortiz-Santana B."/>
            <person name="Ovrebo C."/>
            <person name="Racz N."/>
            <person name="Riley R."/>
            <person name="Savchenko A."/>
            <person name="Shiryaev A."/>
            <person name="Soop K."/>
            <person name="Spirin V."/>
            <person name="Szebenyi C."/>
            <person name="Tomsovsky M."/>
            <person name="Tulloss R.E."/>
            <person name="Uehling J."/>
            <person name="Grigoriev I.V."/>
            <person name="Vagvolgyi C."/>
            <person name="Papp T."/>
            <person name="Martin F.M."/>
            <person name="Miettinen O."/>
            <person name="Hibbett D.S."/>
            <person name="Nagy L.G."/>
        </authorList>
    </citation>
    <scope>NUCLEOTIDE SEQUENCE [LARGE SCALE GENOMIC DNA]</scope>
    <source>
        <strain evidence="1 2">NL-1719</strain>
    </source>
</reference>
<name>A0ACD3AW25_9AGAR</name>
<evidence type="ECO:0000313" key="1">
    <source>
        <dbReference type="EMBL" id="TFK69552.1"/>
    </source>
</evidence>
<dbReference type="EMBL" id="ML208329">
    <property type="protein sequence ID" value="TFK69552.1"/>
    <property type="molecule type" value="Genomic_DNA"/>
</dbReference>
<sequence>MPSSSSTTVDDYPSTLWVTIPPILLISAYYIRKWYLARRLRVHGIGKGAPGFQTNVSKIRVTPEIAERLRRGEKVSPEEIAASAAKAESAPPPPPLPRGVFEEINETNGNMNGYTSRDRNNPITPSKSQSNVDTEWLPESITNPRKRGKAKKK</sequence>
<accession>A0ACD3AW25</accession>
<dbReference type="Proteomes" id="UP000308600">
    <property type="component" value="Unassembled WGS sequence"/>
</dbReference>
<protein>
    <submittedName>
        <fullName evidence="1">Uncharacterized protein</fullName>
    </submittedName>
</protein>